<keyword evidence="3 4" id="KW-0732">Signal</keyword>
<name>A0A3N2BGC0_9MICO</name>
<dbReference type="PRINTS" id="PR00691">
    <property type="entry name" value="ADHESINB"/>
</dbReference>
<dbReference type="RefSeq" id="WP_245991187.1">
    <property type="nucleotide sequence ID" value="NZ_RKHK01000001.1"/>
</dbReference>
<feature type="signal peptide" evidence="4">
    <location>
        <begin position="1"/>
        <end position="23"/>
    </location>
</feature>
<dbReference type="InterPro" id="IPR050492">
    <property type="entry name" value="Bact_metal-bind_prot9"/>
</dbReference>
<proteinExistence type="inferred from homology"/>
<dbReference type="InterPro" id="IPR006129">
    <property type="entry name" value="AdhesinB"/>
</dbReference>
<evidence type="ECO:0000256" key="1">
    <source>
        <dbReference type="ARBA" id="ARBA00011028"/>
    </source>
</evidence>
<gene>
    <name evidence="5" type="ORF">EDD31_2501</name>
</gene>
<keyword evidence="6" id="KW-1185">Reference proteome</keyword>
<dbReference type="PANTHER" id="PTHR42953">
    <property type="entry name" value="HIGH-AFFINITY ZINC UPTAKE SYSTEM PROTEIN ZNUA-RELATED"/>
    <property type="match status" value="1"/>
</dbReference>
<evidence type="ECO:0000313" key="6">
    <source>
        <dbReference type="Proteomes" id="UP000280668"/>
    </source>
</evidence>
<dbReference type="Pfam" id="PF01297">
    <property type="entry name" value="ZnuA"/>
    <property type="match status" value="1"/>
</dbReference>
<dbReference type="PROSITE" id="PS51257">
    <property type="entry name" value="PROKAR_LIPOPROTEIN"/>
    <property type="match status" value="1"/>
</dbReference>
<evidence type="ECO:0000256" key="3">
    <source>
        <dbReference type="ARBA" id="ARBA00022729"/>
    </source>
</evidence>
<dbReference type="PANTHER" id="PTHR42953:SF3">
    <property type="entry name" value="HIGH-AFFINITY ZINC UPTAKE SYSTEM PROTEIN ZNUA"/>
    <property type="match status" value="1"/>
</dbReference>
<comment type="similarity">
    <text evidence="1">Belongs to the bacterial solute-binding protein 9 family.</text>
</comment>
<evidence type="ECO:0000256" key="4">
    <source>
        <dbReference type="SAM" id="SignalP"/>
    </source>
</evidence>
<feature type="chain" id="PRO_5017953577" evidence="4">
    <location>
        <begin position="24"/>
        <end position="301"/>
    </location>
</feature>
<dbReference type="GO" id="GO:0030001">
    <property type="term" value="P:metal ion transport"/>
    <property type="evidence" value="ECO:0007669"/>
    <property type="project" value="InterPro"/>
</dbReference>
<comment type="caution">
    <text evidence="5">The sequence shown here is derived from an EMBL/GenBank/DDBJ whole genome shotgun (WGS) entry which is preliminary data.</text>
</comment>
<dbReference type="Proteomes" id="UP000280668">
    <property type="component" value="Unassembled WGS sequence"/>
</dbReference>
<dbReference type="InterPro" id="IPR006127">
    <property type="entry name" value="ZnuA-like"/>
</dbReference>
<reference evidence="5 6" key="1">
    <citation type="submission" date="2018-11" db="EMBL/GenBank/DDBJ databases">
        <title>Sequencing the genomes of 1000 actinobacteria strains.</title>
        <authorList>
            <person name="Klenk H.-P."/>
        </authorList>
    </citation>
    <scope>NUCLEOTIDE SEQUENCE [LARGE SCALE GENOMIC DNA]</scope>
    <source>
        <strain evidence="5 6">DSM 11294</strain>
    </source>
</reference>
<dbReference type="GO" id="GO:0046872">
    <property type="term" value="F:metal ion binding"/>
    <property type="evidence" value="ECO:0007669"/>
    <property type="project" value="InterPro"/>
</dbReference>
<accession>A0A3N2BGC0</accession>
<dbReference type="GO" id="GO:0007155">
    <property type="term" value="P:cell adhesion"/>
    <property type="evidence" value="ECO:0007669"/>
    <property type="project" value="InterPro"/>
</dbReference>
<evidence type="ECO:0000256" key="2">
    <source>
        <dbReference type="ARBA" id="ARBA00022448"/>
    </source>
</evidence>
<dbReference type="EMBL" id="RKHK01000001">
    <property type="protein sequence ID" value="ROR74104.1"/>
    <property type="molecule type" value="Genomic_DNA"/>
</dbReference>
<keyword evidence="2" id="KW-0813">Transport</keyword>
<organism evidence="5 6">
    <name type="scientific">Bogoriella caseilytica</name>
    <dbReference type="NCBI Taxonomy" id="56055"/>
    <lineage>
        <taxon>Bacteria</taxon>
        <taxon>Bacillati</taxon>
        <taxon>Actinomycetota</taxon>
        <taxon>Actinomycetes</taxon>
        <taxon>Micrococcales</taxon>
        <taxon>Bogoriellaceae</taxon>
        <taxon>Bogoriella</taxon>
    </lineage>
</organism>
<sequence length="301" mass="31556">MFSYFPKTAAAGLAAAAVLTACAGENGTASDPDGELQIVAAMYALEFLADEIAGERAEVTSLTPAGVDPHDLELTTSAVVQLDEAVVVYLSGFQAAVDDAVAATDPMAALDVAGPADVTAFDADGQPIEGTSVDPHFWLDFDRMSAVAEYVAAELGEIDPEGAEHYAERAEALQADFAALDAEYSEGLAECETRTVVAAHEAYGYLAYNYDLEQMGLSGLDPESEPSPARLAEVRRVVEASGVSTIYAEDLINPAVAEAFAQDLGISVAMLDPAEMEPEGGDYRQAMRDNLEALREGLGCA</sequence>
<protein>
    <submittedName>
        <fullName evidence="5">Zinc transport system substrate-binding protein</fullName>
    </submittedName>
</protein>
<dbReference type="Gene3D" id="3.40.50.1980">
    <property type="entry name" value="Nitrogenase molybdenum iron protein domain"/>
    <property type="match status" value="2"/>
</dbReference>
<dbReference type="SUPFAM" id="SSF53807">
    <property type="entry name" value="Helical backbone' metal receptor"/>
    <property type="match status" value="1"/>
</dbReference>
<dbReference type="AlphaFoldDB" id="A0A3N2BGC0"/>
<evidence type="ECO:0000313" key="5">
    <source>
        <dbReference type="EMBL" id="ROR74104.1"/>
    </source>
</evidence>